<dbReference type="VEuPathDB" id="TriTrypDB:TCDM_06021"/>
<dbReference type="PANTHER" id="PTHR40735:SF2">
    <property type="entry name" value="RNA-EDITING COMPLEX PROTEIN MP81"/>
    <property type="match status" value="1"/>
</dbReference>
<dbReference type="VEuPathDB" id="TriTrypDB:TcBrA4_0115560"/>
<feature type="compositionally biased region" description="Polar residues" evidence="2">
    <location>
        <begin position="8"/>
        <end position="19"/>
    </location>
</feature>
<feature type="region of interest" description="Disordered" evidence="2">
    <location>
        <begin position="1"/>
        <end position="54"/>
    </location>
</feature>
<evidence type="ECO:0000256" key="2">
    <source>
        <dbReference type="SAM" id="MobiDB-lite"/>
    </source>
</evidence>
<evidence type="ECO:0000259" key="3">
    <source>
        <dbReference type="PROSITE" id="PS50157"/>
    </source>
</evidence>
<feature type="region of interest" description="Disordered" evidence="2">
    <location>
        <begin position="638"/>
        <end position="687"/>
    </location>
</feature>
<dbReference type="SMR" id="Q6T429"/>
<dbReference type="InterPro" id="IPR017085">
    <property type="entry name" value="RNA_edit_cplx_Nase-su_MP81"/>
</dbReference>
<feature type="domain" description="C2H2-type" evidence="3">
    <location>
        <begin position="242"/>
        <end position="265"/>
    </location>
</feature>
<keyword evidence="1" id="KW-0863">Zinc-finger</keyword>
<dbReference type="VEuPathDB" id="TriTrypDB:C3747_32g166"/>
<feature type="compositionally biased region" description="Low complexity" evidence="2">
    <location>
        <begin position="651"/>
        <end position="673"/>
    </location>
</feature>
<dbReference type="VEuPathDB" id="TriTrypDB:TcCL_ESM07093"/>
<dbReference type="VEuPathDB" id="TriTrypDB:ECC02_008209"/>
<dbReference type="VEuPathDB" id="TriTrypDB:TcCL_NonESM03321"/>
<dbReference type="PANTHER" id="PTHR40735">
    <property type="entry name" value="RNA-EDITING COMPLEX PROTEIN MP42-RELATED"/>
    <property type="match status" value="1"/>
</dbReference>
<dbReference type="PIRSF" id="PIRSF037001">
    <property type="entry name" value="RNA_ed_MP81"/>
    <property type="match status" value="1"/>
</dbReference>
<dbReference type="VEuPathDB" id="TriTrypDB:BCY84_16593"/>
<dbReference type="EMBL" id="AY437498">
    <property type="protein sequence ID" value="AAR10846.1"/>
    <property type="molecule type" value="Genomic_DNA"/>
</dbReference>
<dbReference type="VEuPathDB" id="TriTrypDB:TcCLB.508741.270"/>
<name>Q6T429_TRYCR</name>
<feature type="compositionally biased region" description="Low complexity" evidence="2">
    <location>
        <begin position="833"/>
        <end position="849"/>
    </location>
</feature>
<feature type="region of interest" description="Disordered" evidence="2">
    <location>
        <begin position="175"/>
        <end position="220"/>
    </location>
</feature>
<dbReference type="InterPro" id="IPR012340">
    <property type="entry name" value="NA-bd_OB-fold"/>
</dbReference>
<proteinExistence type="predicted"/>
<dbReference type="VEuPathDB" id="TriTrypDB:Tc_MARK_10056"/>
<organism evidence="4">
    <name type="scientific">Trypanosoma cruzi</name>
    <dbReference type="NCBI Taxonomy" id="5693"/>
    <lineage>
        <taxon>Eukaryota</taxon>
        <taxon>Discoba</taxon>
        <taxon>Euglenozoa</taxon>
        <taxon>Kinetoplastea</taxon>
        <taxon>Metakinetoplastina</taxon>
        <taxon>Trypanosomatida</taxon>
        <taxon>Trypanosomatidae</taxon>
        <taxon>Trypanosoma</taxon>
        <taxon>Schizotrypanum</taxon>
    </lineage>
</organism>
<evidence type="ECO:0000313" key="4">
    <source>
        <dbReference type="EMBL" id="AAR10846.1"/>
    </source>
</evidence>
<dbReference type="CDD" id="cd23512">
    <property type="entry name" value="KREPA1"/>
    <property type="match status" value="1"/>
</dbReference>
<dbReference type="VEuPathDB" id="TriTrypDB:TcCLB.503515.20"/>
<dbReference type="AlphaFoldDB" id="Q6T429"/>
<accession>Q6T429</accession>
<feature type="compositionally biased region" description="Polar residues" evidence="2">
    <location>
        <begin position="201"/>
        <end position="220"/>
    </location>
</feature>
<sequence>MHTAVLRQLSTPSTRPSGTANGGFGSSGVRDGSAPAPPSRGDGAATAPQQRSSHGVSSELCFYETFILSDVDVHLALLEEAHYKHGVWLNVPPQLAPSFPNVGPPAVPEPIYPSAQRERLAAMTAVQNKRGRGASGGGSTTDAELIVEPSCLAYRPTHDPPPFSTTGTRSLRIPEQRRAAAEAAAPGASDAVPRVPPSAPFSVTASTGEASFAEGTTTTTSSMRAEVQTVAVRMPVVPSMLYHCSACSRPFRRREAAEEHVQQRHEPRGNCSGVSAAAVVVEGPGPGEIIGYEEKAVVVAATTTATRTAAAARVTSSLPMKAAAKAKGVEASAEVATAKGVACASSTVKPSAFDLAASYRATPRVDRPSDDLIDELLDAVWDDVALARDDIVKPSDLPTTRADRLQHPKRRYDSCQGRCFIPSVLIVEGVADNRAELEAAVERAAVRATPDGAAPGIKRRPSSLFSVFSPSTMAPRLLPTQRRNADGTLGAGGADAAAAGGGIGGGTLGAAPTAQELSVAELSRHYPNPFGDSPNAVLMELEKEPINPFIDLEGQAAEVAAAAQSGAADGSTADDAVSSPATKEMEWLSRWAARPYACPLCQRRALPDLMKIMAPLLPPSLVAGSEAATSAAPTAGVYGDVQGASPHPRSGTKGAASTAAGETSAATAGASTSRPVEGVPPSGSLEDEPLVADVEAWSWYAERVPRFRLLDSLEDHLQSKHAGYCGGDDEAAAALDDDDGCTGRDGGDTLSEADWQFLYRVARHQQLLARAELLAVQQAYRVMCPKRHSTAAESFSSIESDGADLPNHVGGDAGKDGAANAAIHGAVGGASAGGSPTSGSAIGATTADGTDAPQVHVRSAVNTVLIGTVRDVQEGFLGATRILQYVLAVRNTSAESLGSASADAMGSHVDAGNGEDEGAGVDEDLIVVRCVGDLVPVALLKQQARLGSTIFVAGSLRLNRNVDTVSRRSHAYPYVQVVPPLGCVRVLEA</sequence>
<keyword evidence="1" id="KW-0862">Zinc</keyword>
<dbReference type="InterPro" id="IPR013087">
    <property type="entry name" value="Znf_C2H2_type"/>
</dbReference>
<dbReference type="GO" id="GO:0008270">
    <property type="term" value="F:zinc ion binding"/>
    <property type="evidence" value="ECO:0007669"/>
    <property type="project" value="UniProtKB-KW"/>
</dbReference>
<dbReference type="VEuPathDB" id="TriTrypDB:TcG_03083"/>
<dbReference type="PROSITE" id="PS00028">
    <property type="entry name" value="ZINC_FINGER_C2H2_1"/>
    <property type="match status" value="1"/>
</dbReference>
<dbReference type="FunFam" id="2.40.50.140:FF:000550">
    <property type="entry name" value="RNA-editing complex protein MP81"/>
    <property type="match status" value="1"/>
</dbReference>
<dbReference type="VEuPathDB" id="TriTrypDB:C4B63_34g306"/>
<reference evidence="4" key="1">
    <citation type="journal article" date="2003" name="Nucleic Acids Res.">
        <title>Comparative analysis of editosome proteins in trypanosomatids.</title>
        <authorList>
            <person name="Worthey E."/>
            <person name="Schnaufer A."/>
            <person name="Mian I.S."/>
            <person name="Stuart K."/>
            <person name="Salavati R."/>
        </authorList>
    </citation>
    <scope>NUCLEOTIDE SEQUENCE</scope>
    <source>
        <strain evidence="4">CL Brenner</strain>
    </source>
</reference>
<feature type="compositionally biased region" description="Low complexity" evidence="2">
    <location>
        <begin position="181"/>
        <end position="191"/>
    </location>
</feature>
<dbReference type="Gene3D" id="2.40.50.140">
    <property type="entry name" value="Nucleic acid-binding proteins"/>
    <property type="match status" value="1"/>
</dbReference>
<evidence type="ECO:0000256" key="1">
    <source>
        <dbReference type="PROSITE-ProRule" id="PRU00042"/>
    </source>
</evidence>
<protein>
    <submittedName>
        <fullName evidence="4">MP81</fullName>
    </submittedName>
</protein>
<dbReference type="VEuPathDB" id="TriTrypDB:TCSYLVIO_000891"/>
<keyword evidence="1" id="KW-0479">Metal-binding</keyword>
<feature type="region of interest" description="Disordered" evidence="2">
    <location>
        <begin position="830"/>
        <end position="849"/>
    </location>
</feature>
<dbReference type="PROSITE" id="PS50157">
    <property type="entry name" value="ZINC_FINGER_C2H2_2"/>
    <property type="match status" value="1"/>
</dbReference>